<dbReference type="EMBL" id="JAKOGI010000290">
    <property type="protein sequence ID" value="KAJ8437639.1"/>
    <property type="molecule type" value="Genomic_DNA"/>
</dbReference>
<comment type="caution">
    <text evidence="4">The sequence shown here is derived from an EMBL/GenBank/DDBJ whole genome shotgun (WGS) entry which is preliminary data.</text>
</comment>
<proteinExistence type="predicted"/>
<reference evidence="4" key="1">
    <citation type="submission" date="2022-04" db="EMBL/GenBank/DDBJ databases">
        <title>Carnegiea gigantea Genome sequencing and assembly v2.</title>
        <authorList>
            <person name="Copetti D."/>
            <person name="Sanderson M.J."/>
            <person name="Burquez A."/>
            <person name="Wojciechowski M.F."/>
        </authorList>
    </citation>
    <scope>NUCLEOTIDE SEQUENCE</scope>
    <source>
        <strain evidence="4">SGP5-SGP5p</strain>
        <tissue evidence="4">Aerial part</tissue>
    </source>
</reference>
<dbReference type="GO" id="GO:0043531">
    <property type="term" value="F:ADP binding"/>
    <property type="evidence" value="ECO:0007669"/>
    <property type="project" value="InterPro"/>
</dbReference>
<name>A0A9Q1QDF3_9CARY</name>
<protein>
    <recommendedName>
        <fullName evidence="3">NB-ARC domain-containing protein</fullName>
    </recommendedName>
</protein>
<keyword evidence="1" id="KW-0611">Plant defense</keyword>
<dbReference type="PANTHER" id="PTHR36766">
    <property type="entry name" value="PLANT BROAD-SPECTRUM MILDEW RESISTANCE PROTEIN RPW8"/>
    <property type="match status" value="1"/>
</dbReference>
<dbReference type="PRINTS" id="PR00364">
    <property type="entry name" value="DISEASERSIST"/>
</dbReference>
<dbReference type="OrthoDB" id="1166042at2759"/>
<dbReference type="InterPro" id="IPR027417">
    <property type="entry name" value="P-loop_NTPase"/>
</dbReference>
<evidence type="ECO:0000313" key="5">
    <source>
        <dbReference type="Proteomes" id="UP001153076"/>
    </source>
</evidence>
<dbReference type="InterPro" id="IPR002182">
    <property type="entry name" value="NB-ARC"/>
</dbReference>
<evidence type="ECO:0000256" key="1">
    <source>
        <dbReference type="ARBA" id="ARBA00022821"/>
    </source>
</evidence>
<dbReference type="GO" id="GO:0006952">
    <property type="term" value="P:defense response"/>
    <property type="evidence" value="ECO:0007669"/>
    <property type="project" value="UniProtKB-KW"/>
</dbReference>
<sequence length="331" mass="37561">MELALFVVQIIFATLQCSQLRDMLSVCSNKSELESLDSTVETFQAVFPNVDVMQGQGFELTAKQEFIAAYKMSQELKNIRKKLDGIASDADKYSFQVDYQPIRQRKEETCSYVYEANIIRRDDGKKRIIDMLLGSNVQGDVVVFASMGRLPLPNLRIIIRGFKGKVTIAAWSTKPDVENVGGLGLNFLVDKLRKKLKQHKYLVVLDDVWTENHNDWLKLKRYLVALGTTIAIGCNKPYMLMALSDEISWNLFERVVGKEQANRNDLVKIGKDIVKKCESISLAIKVMGSLLHGQPVNKWQTIQHSRLTEILKNDGNDIIPILKLTDDHLSL</sequence>
<keyword evidence="5" id="KW-1185">Reference proteome</keyword>
<feature type="chain" id="PRO_5040176844" description="NB-ARC domain-containing protein" evidence="2">
    <location>
        <begin position="18"/>
        <end position="331"/>
    </location>
</feature>
<organism evidence="4 5">
    <name type="scientific">Carnegiea gigantea</name>
    <dbReference type="NCBI Taxonomy" id="171969"/>
    <lineage>
        <taxon>Eukaryota</taxon>
        <taxon>Viridiplantae</taxon>
        <taxon>Streptophyta</taxon>
        <taxon>Embryophyta</taxon>
        <taxon>Tracheophyta</taxon>
        <taxon>Spermatophyta</taxon>
        <taxon>Magnoliopsida</taxon>
        <taxon>eudicotyledons</taxon>
        <taxon>Gunneridae</taxon>
        <taxon>Pentapetalae</taxon>
        <taxon>Caryophyllales</taxon>
        <taxon>Cactineae</taxon>
        <taxon>Cactaceae</taxon>
        <taxon>Cactoideae</taxon>
        <taxon>Echinocereeae</taxon>
        <taxon>Carnegiea</taxon>
    </lineage>
</organism>
<dbReference type="Gene3D" id="1.10.8.430">
    <property type="entry name" value="Helical domain of apoptotic protease-activating factors"/>
    <property type="match status" value="1"/>
</dbReference>
<dbReference type="InterPro" id="IPR042197">
    <property type="entry name" value="Apaf_helical"/>
</dbReference>
<dbReference type="PANTHER" id="PTHR36766:SF40">
    <property type="entry name" value="DISEASE RESISTANCE PROTEIN RGA3"/>
    <property type="match status" value="1"/>
</dbReference>
<gene>
    <name evidence="4" type="ORF">Cgig2_018429</name>
</gene>
<evidence type="ECO:0000313" key="4">
    <source>
        <dbReference type="EMBL" id="KAJ8437639.1"/>
    </source>
</evidence>
<dbReference type="SUPFAM" id="SSF52540">
    <property type="entry name" value="P-loop containing nucleoside triphosphate hydrolases"/>
    <property type="match status" value="1"/>
</dbReference>
<dbReference type="Pfam" id="PF00931">
    <property type="entry name" value="NB-ARC"/>
    <property type="match status" value="1"/>
</dbReference>
<dbReference type="AlphaFoldDB" id="A0A9Q1QDF3"/>
<accession>A0A9Q1QDF3</accession>
<keyword evidence="2" id="KW-0732">Signal</keyword>
<feature type="signal peptide" evidence="2">
    <location>
        <begin position="1"/>
        <end position="17"/>
    </location>
</feature>
<dbReference type="Proteomes" id="UP001153076">
    <property type="component" value="Unassembled WGS sequence"/>
</dbReference>
<feature type="domain" description="NB-ARC" evidence="3">
    <location>
        <begin position="175"/>
        <end position="260"/>
    </location>
</feature>
<evidence type="ECO:0000256" key="2">
    <source>
        <dbReference type="SAM" id="SignalP"/>
    </source>
</evidence>
<dbReference type="Gene3D" id="3.40.50.300">
    <property type="entry name" value="P-loop containing nucleotide triphosphate hydrolases"/>
    <property type="match status" value="1"/>
</dbReference>
<evidence type="ECO:0000259" key="3">
    <source>
        <dbReference type="Pfam" id="PF00931"/>
    </source>
</evidence>